<dbReference type="EMBL" id="BK014999">
    <property type="protein sequence ID" value="DAD86429.1"/>
    <property type="molecule type" value="Genomic_DNA"/>
</dbReference>
<accession>A0A8S5MVJ8</accession>
<evidence type="ECO:0000313" key="1">
    <source>
        <dbReference type="EMBL" id="DAD86429.1"/>
    </source>
</evidence>
<reference evidence="1" key="1">
    <citation type="journal article" date="2021" name="Proc. Natl. Acad. Sci. U.S.A.">
        <title>A Catalog of Tens of Thousands of Viruses from Human Metagenomes Reveals Hidden Associations with Chronic Diseases.</title>
        <authorList>
            <person name="Tisza M.J."/>
            <person name="Buck C.B."/>
        </authorList>
    </citation>
    <scope>NUCLEOTIDE SEQUENCE</scope>
    <source>
        <strain evidence="1">CtsBB38</strain>
    </source>
</reference>
<name>A0A8S5MVJ8_9CAUD</name>
<sequence length="61" mass="7431">MKRYESKKGTFYIEQFWMDSKYYIYRENKVSDEFGTVGELVNGCSYKTYEEAEQDLNELYL</sequence>
<proteinExistence type="predicted"/>
<protein>
    <submittedName>
        <fullName evidence="1">Uncharacterized protein</fullName>
    </submittedName>
</protein>
<organism evidence="1">
    <name type="scientific">Siphoviridae sp. ctsBB38</name>
    <dbReference type="NCBI Taxonomy" id="2826482"/>
    <lineage>
        <taxon>Viruses</taxon>
        <taxon>Duplodnaviria</taxon>
        <taxon>Heunggongvirae</taxon>
        <taxon>Uroviricota</taxon>
        <taxon>Caudoviricetes</taxon>
    </lineage>
</organism>